<keyword evidence="9" id="KW-1185">Reference proteome</keyword>
<feature type="domain" description="EGF-like" evidence="7">
    <location>
        <begin position="47"/>
        <end position="83"/>
    </location>
</feature>
<comment type="caution">
    <text evidence="8">The sequence shown here is derived from an EMBL/GenBank/DDBJ whole genome shotgun (WGS) entry which is preliminary data.</text>
</comment>
<dbReference type="Gene3D" id="2.10.25.10">
    <property type="entry name" value="Laminin"/>
    <property type="match status" value="2"/>
</dbReference>
<dbReference type="SMART" id="SM00181">
    <property type="entry name" value="EGF"/>
    <property type="match status" value="2"/>
</dbReference>
<dbReference type="InterPro" id="IPR013032">
    <property type="entry name" value="EGF-like_CS"/>
</dbReference>
<dbReference type="AlphaFoldDB" id="A0AAD9NL25"/>
<evidence type="ECO:0000256" key="5">
    <source>
        <dbReference type="ARBA" id="ARBA00023180"/>
    </source>
</evidence>
<dbReference type="SUPFAM" id="SSF57196">
    <property type="entry name" value="EGF/Laminin"/>
    <property type="match status" value="2"/>
</dbReference>
<name>A0AAD9NL25_RIDPI</name>
<dbReference type="GO" id="GO:0005509">
    <property type="term" value="F:calcium ion binding"/>
    <property type="evidence" value="ECO:0007669"/>
    <property type="project" value="InterPro"/>
</dbReference>
<dbReference type="PROSITE" id="PS00010">
    <property type="entry name" value="ASX_HYDROXYL"/>
    <property type="match status" value="2"/>
</dbReference>
<sequence>MLLQIGITDIDECESSPCQNNGTCIDLVDRYRCACVRGFNGKHCEIDIDECSSIPCVNGGSCDDHVGGFTCRCVNGYSGHTCSIGTV</sequence>
<evidence type="ECO:0000256" key="6">
    <source>
        <dbReference type="PROSITE-ProRule" id="PRU00076"/>
    </source>
</evidence>
<protein>
    <recommendedName>
        <fullName evidence="7">EGF-like domain-containing protein</fullName>
    </recommendedName>
</protein>
<keyword evidence="1 6" id="KW-0245">EGF-like domain</keyword>
<evidence type="ECO:0000256" key="2">
    <source>
        <dbReference type="ARBA" id="ARBA00022729"/>
    </source>
</evidence>
<evidence type="ECO:0000313" key="8">
    <source>
        <dbReference type="EMBL" id="KAK2174247.1"/>
    </source>
</evidence>
<dbReference type="InterPro" id="IPR000742">
    <property type="entry name" value="EGF"/>
</dbReference>
<dbReference type="PROSITE" id="PS01186">
    <property type="entry name" value="EGF_2"/>
    <property type="match status" value="2"/>
</dbReference>
<dbReference type="PROSITE" id="PS50026">
    <property type="entry name" value="EGF_3"/>
    <property type="match status" value="2"/>
</dbReference>
<keyword evidence="2" id="KW-0732">Signal</keyword>
<keyword evidence="5" id="KW-0325">Glycoprotein</keyword>
<dbReference type="InterPro" id="IPR001881">
    <property type="entry name" value="EGF-like_Ca-bd_dom"/>
</dbReference>
<evidence type="ECO:0000256" key="3">
    <source>
        <dbReference type="ARBA" id="ARBA00022737"/>
    </source>
</evidence>
<reference evidence="8" key="1">
    <citation type="journal article" date="2023" name="Mol. Biol. Evol.">
        <title>Third-Generation Sequencing Reveals the Adaptive Role of the Epigenome in Three Deep-Sea Polychaetes.</title>
        <authorList>
            <person name="Perez M."/>
            <person name="Aroh O."/>
            <person name="Sun Y."/>
            <person name="Lan Y."/>
            <person name="Juniper S.K."/>
            <person name="Young C.R."/>
            <person name="Angers B."/>
            <person name="Qian P.Y."/>
        </authorList>
    </citation>
    <scope>NUCLEOTIDE SEQUENCE</scope>
    <source>
        <strain evidence="8">R07B-5</strain>
    </source>
</reference>
<feature type="domain" description="EGF-like" evidence="7">
    <location>
        <begin position="9"/>
        <end position="45"/>
    </location>
</feature>
<keyword evidence="4 6" id="KW-1015">Disulfide bond</keyword>
<dbReference type="Proteomes" id="UP001209878">
    <property type="component" value="Unassembled WGS sequence"/>
</dbReference>
<dbReference type="PROSITE" id="PS00022">
    <property type="entry name" value="EGF_1"/>
    <property type="match status" value="2"/>
</dbReference>
<dbReference type="PRINTS" id="PR00010">
    <property type="entry name" value="EGFBLOOD"/>
</dbReference>
<gene>
    <name evidence="8" type="ORF">NP493_816g02001</name>
</gene>
<dbReference type="SMART" id="SM00179">
    <property type="entry name" value="EGF_CA"/>
    <property type="match status" value="2"/>
</dbReference>
<organism evidence="8 9">
    <name type="scientific">Ridgeia piscesae</name>
    <name type="common">Tubeworm</name>
    <dbReference type="NCBI Taxonomy" id="27915"/>
    <lineage>
        <taxon>Eukaryota</taxon>
        <taxon>Metazoa</taxon>
        <taxon>Spiralia</taxon>
        <taxon>Lophotrochozoa</taxon>
        <taxon>Annelida</taxon>
        <taxon>Polychaeta</taxon>
        <taxon>Sedentaria</taxon>
        <taxon>Canalipalpata</taxon>
        <taxon>Sabellida</taxon>
        <taxon>Siboglinidae</taxon>
        <taxon>Ridgeia</taxon>
    </lineage>
</organism>
<proteinExistence type="predicted"/>
<evidence type="ECO:0000313" key="9">
    <source>
        <dbReference type="Proteomes" id="UP001209878"/>
    </source>
</evidence>
<evidence type="ECO:0000256" key="4">
    <source>
        <dbReference type="ARBA" id="ARBA00023157"/>
    </source>
</evidence>
<accession>A0AAD9NL25</accession>
<dbReference type="PANTHER" id="PTHR12916:SF4">
    <property type="entry name" value="UNINFLATABLE, ISOFORM C"/>
    <property type="match status" value="1"/>
</dbReference>
<feature type="disulfide bond" evidence="6">
    <location>
        <begin position="73"/>
        <end position="82"/>
    </location>
</feature>
<dbReference type="EMBL" id="JAODUO010000816">
    <property type="protein sequence ID" value="KAK2174247.1"/>
    <property type="molecule type" value="Genomic_DNA"/>
</dbReference>
<keyword evidence="3" id="KW-0677">Repeat</keyword>
<comment type="caution">
    <text evidence="6">Lacks conserved residue(s) required for the propagation of feature annotation.</text>
</comment>
<evidence type="ECO:0000259" key="7">
    <source>
        <dbReference type="PROSITE" id="PS50026"/>
    </source>
</evidence>
<dbReference type="PANTHER" id="PTHR12916">
    <property type="entry name" value="CYTOCHROME C OXIDASE POLYPEPTIDE VIC-2"/>
    <property type="match status" value="1"/>
</dbReference>
<dbReference type="Pfam" id="PF00008">
    <property type="entry name" value="EGF"/>
    <property type="match status" value="1"/>
</dbReference>
<feature type="disulfide bond" evidence="6">
    <location>
        <begin position="35"/>
        <end position="44"/>
    </location>
</feature>
<dbReference type="CDD" id="cd00054">
    <property type="entry name" value="EGF_CA"/>
    <property type="match status" value="2"/>
</dbReference>
<dbReference type="Pfam" id="PF12661">
    <property type="entry name" value="hEGF"/>
    <property type="match status" value="1"/>
</dbReference>
<dbReference type="FunFam" id="2.10.25.10:FF:000122">
    <property type="entry name" value="Protein crumbs homolog 2"/>
    <property type="match status" value="1"/>
</dbReference>
<dbReference type="PROSITE" id="PS01187">
    <property type="entry name" value="EGF_CA"/>
    <property type="match status" value="1"/>
</dbReference>
<dbReference type="InterPro" id="IPR018097">
    <property type="entry name" value="EGF_Ca-bd_CS"/>
</dbReference>
<evidence type="ECO:0000256" key="1">
    <source>
        <dbReference type="ARBA" id="ARBA00022536"/>
    </source>
</evidence>
<dbReference type="InterPro" id="IPR000152">
    <property type="entry name" value="EGF-type_Asp/Asn_hydroxyl_site"/>
</dbReference>
<dbReference type="FunFam" id="2.10.25.10:FF:000321">
    <property type="entry name" value="Protein delta homolog 1"/>
    <property type="match status" value="1"/>
</dbReference>